<gene>
    <name evidence="1" type="ORF">GCM10010993_35100</name>
</gene>
<reference evidence="2" key="1">
    <citation type="journal article" date="2019" name="Int. J. Syst. Evol. Microbiol.">
        <title>The Global Catalogue of Microorganisms (GCM) 10K type strain sequencing project: providing services to taxonomists for standard genome sequencing and annotation.</title>
        <authorList>
            <consortium name="The Broad Institute Genomics Platform"/>
            <consortium name="The Broad Institute Genome Sequencing Center for Infectious Disease"/>
            <person name="Wu L."/>
            <person name="Ma J."/>
        </authorList>
    </citation>
    <scope>NUCLEOTIDE SEQUENCE [LARGE SCALE GENOMIC DNA]</scope>
    <source>
        <strain evidence="2">CGMCC 1.12479</strain>
    </source>
</reference>
<sequence length="360" mass="41341">MKKILLINSYSFDKIYQDWVDGKSPGHFLFGKIDLEKLEGFQVDILPFEKYPILNRIGKFIGINFLDQQLRVFFLRKKYDIIYAPFPLSNTRLLSVLKFLGLLKKPIVALGHQNLYTPPVNGHKHGFKKSLLLQYDKIGFLSNELLKKTSIDLGVEDDIVNSQFTHLNWGAESNFYTGRDEFVRSEDSNFAICAGATDRDFDLVIEAFREIDFPLEIYCTPQTRPKVKSLPAHITINSDFIPYVDLLERYRQARLILIPIKKETANSGRTLGLTVLLDAMAIGKPVVMTENMYVDINPTEEGFGITIQSHQVEVWRSEILGLIHDHNQLNEMSRKAKVLFVEKYNSKLFGDELAILFNSL</sequence>
<accession>A0ABQ1N8U8</accession>
<dbReference type="RefSeq" id="WP_188444415.1">
    <property type="nucleotide sequence ID" value="NZ_BMFD01000022.1"/>
</dbReference>
<keyword evidence="2" id="KW-1185">Reference proteome</keyword>
<organism evidence="1 2">
    <name type="scientific">Belliella aquatica</name>
    <dbReference type="NCBI Taxonomy" id="1323734"/>
    <lineage>
        <taxon>Bacteria</taxon>
        <taxon>Pseudomonadati</taxon>
        <taxon>Bacteroidota</taxon>
        <taxon>Cytophagia</taxon>
        <taxon>Cytophagales</taxon>
        <taxon>Cyclobacteriaceae</taxon>
        <taxon>Belliella</taxon>
    </lineage>
</organism>
<evidence type="ECO:0000313" key="2">
    <source>
        <dbReference type="Proteomes" id="UP000635885"/>
    </source>
</evidence>
<proteinExistence type="predicted"/>
<dbReference type="Proteomes" id="UP000635885">
    <property type="component" value="Unassembled WGS sequence"/>
</dbReference>
<dbReference type="EMBL" id="BMFD01000022">
    <property type="protein sequence ID" value="GGC53667.1"/>
    <property type="molecule type" value="Genomic_DNA"/>
</dbReference>
<name>A0ABQ1N8U8_9BACT</name>
<evidence type="ECO:0000313" key="1">
    <source>
        <dbReference type="EMBL" id="GGC53667.1"/>
    </source>
</evidence>
<comment type="caution">
    <text evidence="1">The sequence shown here is derived from an EMBL/GenBank/DDBJ whole genome shotgun (WGS) entry which is preliminary data.</text>
</comment>
<dbReference type="SUPFAM" id="SSF53756">
    <property type="entry name" value="UDP-Glycosyltransferase/glycogen phosphorylase"/>
    <property type="match status" value="1"/>
</dbReference>
<protein>
    <submittedName>
        <fullName evidence="1">Uncharacterized protein</fullName>
    </submittedName>
</protein>
<dbReference type="Pfam" id="PF13692">
    <property type="entry name" value="Glyco_trans_1_4"/>
    <property type="match status" value="1"/>
</dbReference>
<dbReference type="Gene3D" id="3.40.50.2000">
    <property type="entry name" value="Glycogen Phosphorylase B"/>
    <property type="match status" value="2"/>
</dbReference>